<accession>W2XLU5</accession>
<dbReference type="AlphaFoldDB" id="W2XLU5"/>
<protein>
    <recommendedName>
        <fullName evidence="3">SWIM-type domain-containing protein</fullName>
    </recommendedName>
</protein>
<evidence type="ECO:0000256" key="2">
    <source>
        <dbReference type="SAM" id="MobiDB-lite"/>
    </source>
</evidence>
<feature type="non-terminal residue" evidence="4">
    <location>
        <position position="409"/>
    </location>
</feature>
<dbReference type="GO" id="GO:0008270">
    <property type="term" value="F:zinc ion binding"/>
    <property type="evidence" value="ECO:0007669"/>
    <property type="project" value="UniProtKB-KW"/>
</dbReference>
<evidence type="ECO:0000313" key="5">
    <source>
        <dbReference type="Proteomes" id="UP000018958"/>
    </source>
</evidence>
<dbReference type="EMBL" id="ANIX01000900">
    <property type="protein sequence ID" value="ETP22899.1"/>
    <property type="molecule type" value="Genomic_DNA"/>
</dbReference>
<keyword evidence="1" id="KW-0862">Zinc</keyword>
<proteinExistence type="predicted"/>
<organism evidence="4 5">
    <name type="scientific">Phytophthora nicotianae CJ01A1</name>
    <dbReference type="NCBI Taxonomy" id="1317063"/>
    <lineage>
        <taxon>Eukaryota</taxon>
        <taxon>Sar</taxon>
        <taxon>Stramenopiles</taxon>
        <taxon>Oomycota</taxon>
        <taxon>Peronosporomycetes</taxon>
        <taxon>Peronosporales</taxon>
        <taxon>Peronosporaceae</taxon>
        <taxon>Phytophthora</taxon>
    </lineage>
</organism>
<keyword evidence="1" id="KW-0863">Zinc-finger</keyword>
<name>W2XLU5_PHYNI</name>
<evidence type="ECO:0000256" key="1">
    <source>
        <dbReference type="PROSITE-ProRule" id="PRU00325"/>
    </source>
</evidence>
<dbReference type="Proteomes" id="UP000018958">
    <property type="component" value="Unassembled WGS sequence"/>
</dbReference>
<keyword evidence="1" id="KW-0479">Metal-binding</keyword>
<evidence type="ECO:0000259" key="3">
    <source>
        <dbReference type="PROSITE" id="PS50966"/>
    </source>
</evidence>
<feature type="compositionally biased region" description="Low complexity" evidence="2">
    <location>
        <begin position="331"/>
        <end position="340"/>
    </location>
</feature>
<comment type="caution">
    <text evidence="4">The sequence shown here is derived from an EMBL/GenBank/DDBJ whole genome shotgun (WGS) entry which is preliminary data.</text>
</comment>
<feature type="domain" description="SWIM-type" evidence="3">
    <location>
        <begin position="88"/>
        <end position="120"/>
    </location>
</feature>
<evidence type="ECO:0000313" key="4">
    <source>
        <dbReference type="EMBL" id="ETP22899.1"/>
    </source>
</evidence>
<gene>
    <name evidence="4" type="ORF">F441_03894</name>
</gene>
<dbReference type="PANTHER" id="PTHR31569">
    <property type="entry name" value="SWIM-TYPE DOMAIN-CONTAINING PROTEIN"/>
    <property type="match status" value="1"/>
</dbReference>
<feature type="region of interest" description="Disordered" evidence="2">
    <location>
        <begin position="308"/>
        <end position="347"/>
    </location>
</feature>
<dbReference type="PROSITE" id="PS50966">
    <property type="entry name" value="ZF_SWIM"/>
    <property type="match status" value="1"/>
</dbReference>
<feature type="compositionally biased region" description="Basic and acidic residues" evidence="2">
    <location>
        <begin position="230"/>
        <end position="249"/>
    </location>
</feature>
<feature type="compositionally biased region" description="Basic and acidic residues" evidence="2">
    <location>
        <begin position="308"/>
        <end position="318"/>
    </location>
</feature>
<feature type="region of interest" description="Disordered" evidence="2">
    <location>
        <begin position="186"/>
        <end position="287"/>
    </location>
</feature>
<feature type="compositionally biased region" description="Basic and acidic residues" evidence="2">
    <location>
        <begin position="276"/>
        <end position="287"/>
    </location>
</feature>
<sequence>MAMCVKALVAHDRRVLNEYQYRLSRIGRFVNSSYDEEMTTVLRFTTHYVAQQIEQQYATALAKAETYNYVDDSDGGDFVVVNGVFSEHKVNLVDWRCDCDFSVSMKLPCRHAIAYRRHIKVSGPLIPWGGIDERWTTASQPLKKVKQFCYEHFTDADQDIEDETEFDEMLQVVLDQWRNVRQRKRTSNIKGEEDGSADSDEQGGDCDVVNDDQVKAEFGLISSEEDGDDDVKGTREDGAESKDEKDHEGIAVNIRLNPKARKVGRPQKKKKASSTGEKKDRKWFEAAEPGRKIAGEVTLTALLDSLDHEKPGLEETQRRNTVASAISIEDSQSSQTSSPQRATGKEGVETLIIKDVGSFSRRQIETFKRVQNLKDVVQIGMDTHKRLVETGIPTLPATIHDEANRVADE</sequence>
<feature type="compositionally biased region" description="Acidic residues" evidence="2">
    <location>
        <begin position="194"/>
        <end position="210"/>
    </location>
</feature>
<dbReference type="PANTHER" id="PTHR31569:SF4">
    <property type="entry name" value="SWIM-TYPE DOMAIN-CONTAINING PROTEIN"/>
    <property type="match status" value="1"/>
</dbReference>
<reference evidence="4 5" key="1">
    <citation type="submission" date="2013-11" db="EMBL/GenBank/DDBJ databases">
        <title>The Genome Sequence of Phytophthora parasitica CJ01A1.</title>
        <authorList>
            <consortium name="The Broad Institute Genomics Platform"/>
            <person name="Russ C."/>
            <person name="Tyler B."/>
            <person name="Panabieres F."/>
            <person name="Shan W."/>
            <person name="Tripathy S."/>
            <person name="Grunwald N."/>
            <person name="Machado M."/>
            <person name="Johnson C.S."/>
            <person name="Walker B."/>
            <person name="Young S.K."/>
            <person name="Zeng Q."/>
            <person name="Gargeya S."/>
            <person name="Fitzgerald M."/>
            <person name="Haas B."/>
            <person name="Abouelleil A."/>
            <person name="Allen A.W."/>
            <person name="Alvarado L."/>
            <person name="Arachchi H.M."/>
            <person name="Berlin A.M."/>
            <person name="Chapman S.B."/>
            <person name="Gainer-Dewar J."/>
            <person name="Goldberg J."/>
            <person name="Griggs A."/>
            <person name="Gujja S."/>
            <person name="Hansen M."/>
            <person name="Howarth C."/>
            <person name="Imamovic A."/>
            <person name="Ireland A."/>
            <person name="Larimer J."/>
            <person name="McCowan C."/>
            <person name="Murphy C."/>
            <person name="Pearson M."/>
            <person name="Poon T.W."/>
            <person name="Priest M."/>
            <person name="Roberts A."/>
            <person name="Saif S."/>
            <person name="Shea T."/>
            <person name="Sisk P."/>
            <person name="Sykes S."/>
            <person name="Wortman J."/>
            <person name="Nusbaum C."/>
            <person name="Birren B."/>
        </authorList>
    </citation>
    <scope>NUCLEOTIDE SEQUENCE [LARGE SCALE GENOMIC DNA]</scope>
    <source>
        <strain evidence="4 5">CJ01A1</strain>
    </source>
</reference>
<dbReference type="Pfam" id="PF04434">
    <property type="entry name" value="SWIM"/>
    <property type="match status" value="1"/>
</dbReference>
<dbReference type="InterPro" id="IPR052579">
    <property type="entry name" value="Zinc_finger_SWIM"/>
</dbReference>
<dbReference type="InterPro" id="IPR007527">
    <property type="entry name" value="Znf_SWIM"/>
</dbReference>
<feature type="compositionally biased region" description="Basic residues" evidence="2">
    <location>
        <begin position="258"/>
        <end position="272"/>
    </location>
</feature>